<feature type="transmembrane region" description="Helical" evidence="2">
    <location>
        <begin position="72"/>
        <end position="88"/>
    </location>
</feature>
<keyword evidence="2" id="KW-0472">Membrane</keyword>
<evidence type="ECO:0000313" key="4">
    <source>
        <dbReference type="Proteomes" id="UP000800038"/>
    </source>
</evidence>
<reference evidence="3" key="1">
    <citation type="journal article" date="2020" name="Stud. Mycol.">
        <title>101 Dothideomycetes genomes: a test case for predicting lifestyles and emergence of pathogens.</title>
        <authorList>
            <person name="Haridas S."/>
            <person name="Albert R."/>
            <person name="Binder M."/>
            <person name="Bloem J."/>
            <person name="Labutti K."/>
            <person name="Salamov A."/>
            <person name="Andreopoulos B."/>
            <person name="Baker S."/>
            <person name="Barry K."/>
            <person name="Bills G."/>
            <person name="Bluhm B."/>
            <person name="Cannon C."/>
            <person name="Castanera R."/>
            <person name="Culley D."/>
            <person name="Daum C."/>
            <person name="Ezra D."/>
            <person name="Gonzalez J."/>
            <person name="Henrissat B."/>
            <person name="Kuo A."/>
            <person name="Liang C."/>
            <person name="Lipzen A."/>
            <person name="Lutzoni F."/>
            <person name="Magnuson J."/>
            <person name="Mondo S."/>
            <person name="Nolan M."/>
            <person name="Ohm R."/>
            <person name="Pangilinan J."/>
            <person name="Park H.-J."/>
            <person name="Ramirez L."/>
            <person name="Alfaro M."/>
            <person name="Sun H."/>
            <person name="Tritt A."/>
            <person name="Yoshinaga Y."/>
            <person name="Zwiers L.-H."/>
            <person name="Turgeon B."/>
            <person name="Goodwin S."/>
            <person name="Spatafora J."/>
            <person name="Crous P."/>
            <person name="Grigoriev I."/>
        </authorList>
    </citation>
    <scope>NUCLEOTIDE SEQUENCE</scope>
    <source>
        <strain evidence="3">CBS 161.51</strain>
    </source>
</reference>
<dbReference type="OrthoDB" id="10631555at2759"/>
<organism evidence="3 4">
    <name type="scientific">Clathrospora elynae</name>
    <dbReference type="NCBI Taxonomy" id="706981"/>
    <lineage>
        <taxon>Eukaryota</taxon>
        <taxon>Fungi</taxon>
        <taxon>Dikarya</taxon>
        <taxon>Ascomycota</taxon>
        <taxon>Pezizomycotina</taxon>
        <taxon>Dothideomycetes</taxon>
        <taxon>Pleosporomycetidae</taxon>
        <taxon>Pleosporales</taxon>
        <taxon>Diademaceae</taxon>
        <taxon>Clathrospora</taxon>
    </lineage>
</organism>
<name>A0A6A5SLC8_9PLEO</name>
<dbReference type="AlphaFoldDB" id="A0A6A5SLC8"/>
<gene>
    <name evidence="3" type="ORF">EJ02DRAFT_31955</name>
</gene>
<evidence type="ECO:0000256" key="1">
    <source>
        <dbReference type="SAM" id="MobiDB-lite"/>
    </source>
</evidence>
<dbReference type="EMBL" id="ML976113">
    <property type="protein sequence ID" value="KAF1938147.1"/>
    <property type="molecule type" value="Genomic_DNA"/>
</dbReference>
<evidence type="ECO:0000256" key="2">
    <source>
        <dbReference type="SAM" id="Phobius"/>
    </source>
</evidence>
<sequence>MVADPIATTDEVREDVDSNKDSDTESHPPLAPSTSFLVYITLFVSQAKVLGPAIYTLLYLTFFGASVLARDVSFPMSLVIIFVIATIADTLRAQKQFYEGELKEIVVLLRLSHKVVGILERSLACADEETQIYKTASEAATKQHKKATDSFTEMESMFIESQNALADAHDKLLIALIKRDDDYKTCRTDTNNTRVKYYIELSTYQTEIIDTLYKLIRKFRNVSVPKVKGVTPNKNHSSHTITAPLEKLTTALRQAQTTTGRYLAIVKAIAIILNIEGLEMEEENEMFEQINLAEKDLVDATIGIVDAEGMGVEVGNRLERRLVGHLKRLNAYVHSLPDRSVVEEAAEE</sequence>
<keyword evidence="2" id="KW-0812">Transmembrane</keyword>
<feature type="transmembrane region" description="Helical" evidence="2">
    <location>
        <begin position="36"/>
        <end position="60"/>
    </location>
</feature>
<feature type="compositionally biased region" description="Basic and acidic residues" evidence="1">
    <location>
        <begin position="15"/>
        <end position="26"/>
    </location>
</feature>
<keyword evidence="2" id="KW-1133">Transmembrane helix</keyword>
<proteinExistence type="predicted"/>
<protein>
    <submittedName>
        <fullName evidence="3">Uncharacterized protein</fullName>
    </submittedName>
</protein>
<keyword evidence="4" id="KW-1185">Reference proteome</keyword>
<feature type="region of interest" description="Disordered" evidence="1">
    <location>
        <begin position="1"/>
        <end position="28"/>
    </location>
</feature>
<dbReference type="SUPFAM" id="SSF103657">
    <property type="entry name" value="BAR/IMD domain-like"/>
    <property type="match status" value="1"/>
</dbReference>
<dbReference type="Proteomes" id="UP000800038">
    <property type="component" value="Unassembled WGS sequence"/>
</dbReference>
<evidence type="ECO:0000313" key="3">
    <source>
        <dbReference type="EMBL" id="KAF1938147.1"/>
    </source>
</evidence>
<accession>A0A6A5SLC8</accession>
<dbReference type="InterPro" id="IPR027267">
    <property type="entry name" value="AH/BAR_dom_sf"/>
</dbReference>